<name>A0A1I7BER7_9FLAO</name>
<dbReference type="Proteomes" id="UP000236454">
    <property type="component" value="Unassembled WGS sequence"/>
</dbReference>
<keyword evidence="2" id="KW-1185">Reference proteome</keyword>
<reference evidence="1 2" key="1">
    <citation type="submission" date="2016-10" db="EMBL/GenBank/DDBJ databases">
        <authorList>
            <person name="de Groot N.N."/>
        </authorList>
    </citation>
    <scope>NUCLEOTIDE SEQUENCE [LARGE SCALE GENOMIC DNA]</scope>
    <source>
        <strain evidence="1 2">CGMCC 1.7005</strain>
    </source>
</reference>
<dbReference type="AlphaFoldDB" id="A0A1I7BER7"/>
<evidence type="ECO:0000313" key="1">
    <source>
        <dbReference type="EMBL" id="SFT85602.1"/>
    </source>
</evidence>
<evidence type="ECO:0000313" key="2">
    <source>
        <dbReference type="Proteomes" id="UP000236454"/>
    </source>
</evidence>
<organism evidence="1 2">
    <name type="scientific">Lishizhenia tianjinensis</name>
    <dbReference type="NCBI Taxonomy" id="477690"/>
    <lineage>
        <taxon>Bacteria</taxon>
        <taxon>Pseudomonadati</taxon>
        <taxon>Bacteroidota</taxon>
        <taxon>Flavobacteriia</taxon>
        <taxon>Flavobacteriales</taxon>
        <taxon>Crocinitomicaceae</taxon>
        <taxon>Lishizhenia</taxon>
    </lineage>
</organism>
<accession>A0A1I7BER7</accession>
<protein>
    <submittedName>
        <fullName evidence="1">Uncharacterized protein</fullName>
    </submittedName>
</protein>
<dbReference type="EMBL" id="FPAS01000005">
    <property type="protein sequence ID" value="SFT85602.1"/>
    <property type="molecule type" value="Genomic_DNA"/>
</dbReference>
<gene>
    <name evidence="1" type="ORF">SAMN05216474_2743</name>
</gene>
<sequence>MASPTLILLNLSSNAICIQEDTTTHTHLNTQKIHGYGF</sequence>
<proteinExistence type="predicted"/>